<dbReference type="GO" id="GO:0005829">
    <property type="term" value="C:cytosol"/>
    <property type="evidence" value="ECO:0007669"/>
    <property type="project" value="TreeGrafter"/>
</dbReference>
<evidence type="ECO:0000313" key="2">
    <source>
        <dbReference type="EMBL" id="PDH35654.1"/>
    </source>
</evidence>
<dbReference type="PANTHER" id="PTHR11647:SF1">
    <property type="entry name" value="COLLAPSIN RESPONSE MEDIATOR PROTEIN"/>
    <property type="match status" value="1"/>
</dbReference>
<keyword evidence="2" id="KW-0378">Hydrolase</keyword>
<dbReference type="InterPro" id="IPR013108">
    <property type="entry name" value="Amidohydro_3"/>
</dbReference>
<dbReference type="SUPFAM" id="SSF51338">
    <property type="entry name" value="Composite domain of metallo-dependent hydrolases"/>
    <property type="match status" value="1"/>
</dbReference>
<dbReference type="Pfam" id="PF07969">
    <property type="entry name" value="Amidohydro_3"/>
    <property type="match status" value="1"/>
</dbReference>
<evidence type="ECO:0000313" key="3">
    <source>
        <dbReference type="Proteomes" id="UP000219327"/>
    </source>
</evidence>
<dbReference type="InterPro" id="IPR050378">
    <property type="entry name" value="Metallo-dep_Hydrolases_sf"/>
</dbReference>
<feature type="domain" description="Amidohydrolase 3" evidence="1">
    <location>
        <begin position="43"/>
        <end position="549"/>
    </location>
</feature>
<accession>A0A2A5WHD9</accession>
<protein>
    <submittedName>
        <fullName evidence="2">Amidohydrolase</fullName>
    </submittedName>
</protein>
<organism evidence="2 3">
    <name type="scientific">OM182 bacterium MED-G24</name>
    <dbReference type="NCBI Taxonomy" id="1986255"/>
    <lineage>
        <taxon>Bacteria</taxon>
        <taxon>Pseudomonadati</taxon>
        <taxon>Pseudomonadota</taxon>
        <taxon>Gammaproteobacteria</taxon>
        <taxon>OMG group</taxon>
        <taxon>OM182 clade</taxon>
    </lineage>
</organism>
<dbReference type="InterPro" id="IPR011059">
    <property type="entry name" value="Metal-dep_hydrolase_composite"/>
</dbReference>
<evidence type="ECO:0000259" key="1">
    <source>
        <dbReference type="Pfam" id="PF07969"/>
    </source>
</evidence>
<dbReference type="GO" id="GO:0016812">
    <property type="term" value="F:hydrolase activity, acting on carbon-nitrogen (but not peptide) bonds, in cyclic amides"/>
    <property type="evidence" value="ECO:0007669"/>
    <property type="project" value="TreeGrafter"/>
</dbReference>
<comment type="caution">
    <text evidence="2">The sequence shown here is derived from an EMBL/GenBank/DDBJ whole genome shotgun (WGS) entry which is preliminary data.</text>
</comment>
<proteinExistence type="predicted"/>
<name>A0A2A5WHD9_9GAMM</name>
<dbReference type="Proteomes" id="UP000219327">
    <property type="component" value="Unassembled WGS sequence"/>
</dbReference>
<sequence>MHDLVIRNGTIIDGSGTDRFKGDIAIDNDRIVAVGNVKEQGKQEIDANGMLVTPGWVDVHTHYDGQATWDPIMGPSSWHGVTTVVMGNCGVGFAPVRPGGEKFLIELMEGVEDIPGAALSEGIQWNWETFPEYLDALETLPRTVDVGTQVPHGAVRAYVMGDRCSGDNEPTGAELEQMVALVRDGVAAGALGFSSSRTLLHRDVHGEYVPGTFAGSHEMLQLGLAMKGMDHGIFEMVSDNLGDDDEWQWVKDFAAETGRPVTLIATTPAAYVDNKMYRMVEEARQSNMNIMPQMAGRPTGILHGLQSSFHAFVRHPVWREQLADLPLEEQVVAMQTPEIREQLLGIDEGEAAAGVMGNLEQIMALVFPLGDTPNYEPTFEDSVAGIAKARGQSALEVMYDLLIAEDGKELFYQPLGAYSSYNLDAQHRMMQHPNVLMGLSDGGAHCGVIADAGMPTFNMIHWGRDRKRGDKLPLEFIVRSMTRRTAEAYGMMDRGLLAEGMLADLNVINFDELRLERPEAIFDLPTGGRRLVQKVSGYRYTVKSGKTTFEDGVPTGQRPGGLVRG</sequence>
<dbReference type="Gene3D" id="3.20.20.140">
    <property type="entry name" value="Metal-dependent hydrolases"/>
    <property type="match status" value="1"/>
</dbReference>
<dbReference type="PANTHER" id="PTHR11647">
    <property type="entry name" value="HYDRANTOINASE/DIHYDROPYRIMIDINASE FAMILY MEMBER"/>
    <property type="match status" value="1"/>
</dbReference>
<dbReference type="SUPFAM" id="SSF51556">
    <property type="entry name" value="Metallo-dependent hydrolases"/>
    <property type="match status" value="1"/>
</dbReference>
<reference evidence="2 3" key="1">
    <citation type="submission" date="2017-08" db="EMBL/GenBank/DDBJ databases">
        <title>Fine stratification of microbial communities through a metagenomic profile of the photic zone.</title>
        <authorList>
            <person name="Haro-Moreno J.M."/>
            <person name="Lopez-Perez M."/>
            <person name="De La Torre J."/>
            <person name="Picazo A."/>
            <person name="Camacho A."/>
            <person name="Rodriguez-Valera F."/>
        </authorList>
    </citation>
    <scope>NUCLEOTIDE SEQUENCE [LARGE SCALE GENOMIC DNA]</scope>
    <source>
        <strain evidence="2">MED-G24</strain>
    </source>
</reference>
<dbReference type="AlphaFoldDB" id="A0A2A5WHD9"/>
<gene>
    <name evidence="2" type="ORF">CNE99_10870</name>
</gene>
<dbReference type="InterPro" id="IPR032466">
    <property type="entry name" value="Metal_Hydrolase"/>
</dbReference>
<dbReference type="EMBL" id="NTKD01000086">
    <property type="protein sequence ID" value="PDH35654.1"/>
    <property type="molecule type" value="Genomic_DNA"/>
</dbReference>